<evidence type="ECO:0000256" key="1">
    <source>
        <dbReference type="SAM" id="Phobius"/>
    </source>
</evidence>
<keyword evidence="1" id="KW-0472">Membrane</keyword>
<evidence type="ECO:0000259" key="2">
    <source>
        <dbReference type="SMART" id="SM00014"/>
    </source>
</evidence>
<comment type="caution">
    <text evidence="3">The sequence shown here is derived from an EMBL/GenBank/DDBJ whole genome shotgun (WGS) entry which is preliminary data.</text>
</comment>
<dbReference type="SMART" id="SM00014">
    <property type="entry name" value="acidPPc"/>
    <property type="match status" value="1"/>
</dbReference>
<keyword evidence="4" id="KW-1185">Reference proteome</keyword>
<keyword evidence="1" id="KW-0812">Transmembrane</keyword>
<dbReference type="InterPro" id="IPR036938">
    <property type="entry name" value="PAP2/HPO_sf"/>
</dbReference>
<dbReference type="Proteomes" id="UP000190896">
    <property type="component" value="Unassembled WGS sequence"/>
</dbReference>
<dbReference type="InterPro" id="IPR000326">
    <property type="entry name" value="PAP2/HPO"/>
</dbReference>
<feature type="transmembrane region" description="Helical" evidence="1">
    <location>
        <begin position="73"/>
        <end position="95"/>
    </location>
</feature>
<name>A0A1T2KXH3_9GAMM</name>
<evidence type="ECO:0000313" key="3">
    <source>
        <dbReference type="EMBL" id="OOZ37501.1"/>
    </source>
</evidence>
<protein>
    <recommendedName>
        <fullName evidence="2">Phosphatidic acid phosphatase type 2/haloperoxidase domain-containing protein</fullName>
    </recommendedName>
</protein>
<reference evidence="3 4" key="1">
    <citation type="submission" date="2016-11" db="EMBL/GenBank/DDBJ databases">
        <title>Mixed transmission modes and dynamic genome evolution in an obligate animal-bacterial symbiosis.</title>
        <authorList>
            <person name="Russell S.L."/>
            <person name="Corbett-Detig R.B."/>
            <person name="Cavanaugh C.M."/>
        </authorList>
    </citation>
    <scope>NUCLEOTIDE SEQUENCE [LARGE SCALE GENOMIC DNA]</scope>
    <source>
        <strain evidence="3">Se-Cadez</strain>
    </source>
</reference>
<gene>
    <name evidence="3" type="ORF">BOW51_02285</name>
</gene>
<keyword evidence="1" id="KW-1133">Transmembrane helix</keyword>
<feature type="transmembrane region" description="Helical" evidence="1">
    <location>
        <begin position="45"/>
        <end position="64"/>
    </location>
</feature>
<sequence>MGSWLLEPTHSLWQALDEKVFWAMNNSLADNKSWQATWAVANNRMFDLVAALSMVLLFGHYALFRDRQNLRHYIAIGMVLVCALFVAALIGTQLIPIERPSATAQFPEALRLSELAPWIKTKDYSSDSFPGDHGVVLMMCAGFLVWHLPRSYGIAACIFAVLFTLPRLMSGAHWLTDEIVGAVAVDTLVMGWFFATPLQDKLLTWFEKLLGLFGKRG</sequence>
<dbReference type="Gene3D" id="1.20.144.10">
    <property type="entry name" value="Phosphatidic acid phosphatase type 2/haloperoxidase"/>
    <property type="match status" value="1"/>
</dbReference>
<organism evidence="3 4">
    <name type="scientific">Solemya velesiana gill symbiont</name>
    <dbReference type="NCBI Taxonomy" id="1918948"/>
    <lineage>
        <taxon>Bacteria</taxon>
        <taxon>Pseudomonadati</taxon>
        <taxon>Pseudomonadota</taxon>
        <taxon>Gammaproteobacteria</taxon>
        <taxon>sulfur-oxidizing symbionts</taxon>
    </lineage>
</organism>
<feature type="transmembrane region" description="Helical" evidence="1">
    <location>
        <begin position="135"/>
        <end position="163"/>
    </location>
</feature>
<accession>A0A1T2KXH3</accession>
<dbReference type="AlphaFoldDB" id="A0A1T2KXH3"/>
<dbReference type="EMBL" id="MPRJ01000009">
    <property type="protein sequence ID" value="OOZ37501.1"/>
    <property type="molecule type" value="Genomic_DNA"/>
</dbReference>
<dbReference type="Pfam" id="PF01569">
    <property type="entry name" value="PAP2"/>
    <property type="match status" value="1"/>
</dbReference>
<dbReference type="CDD" id="cd01610">
    <property type="entry name" value="PAP2_like"/>
    <property type="match status" value="1"/>
</dbReference>
<feature type="domain" description="Phosphatidic acid phosphatase type 2/haloperoxidase" evidence="2">
    <location>
        <begin position="75"/>
        <end position="193"/>
    </location>
</feature>
<proteinExistence type="predicted"/>
<evidence type="ECO:0000313" key="4">
    <source>
        <dbReference type="Proteomes" id="UP000190896"/>
    </source>
</evidence>
<dbReference type="SUPFAM" id="SSF48317">
    <property type="entry name" value="Acid phosphatase/Vanadium-dependent haloperoxidase"/>
    <property type="match status" value="1"/>
</dbReference>
<feature type="transmembrane region" description="Helical" evidence="1">
    <location>
        <begin position="175"/>
        <end position="195"/>
    </location>
</feature>